<sequence length="103" mass="11586">MLPGDGIPSPRSDAELELWEDKRDEELSEISSEEECSGEREVNGMSIPVRFAFLEVLNMPSWKARTSAASIALLKEQGTQVFLSSRERFSKHSQTKNITLESL</sequence>
<gene>
    <name evidence="1" type="ORF">L596_003074</name>
</gene>
<organism evidence="1 2">
    <name type="scientific">Steinernema carpocapsae</name>
    <name type="common">Entomopathogenic nematode</name>
    <dbReference type="NCBI Taxonomy" id="34508"/>
    <lineage>
        <taxon>Eukaryota</taxon>
        <taxon>Metazoa</taxon>
        <taxon>Ecdysozoa</taxon>
        <taxon>Nematoda</taxon>
        <taxon>Chromadorea</taxon>
        <taxon>Rhabditida</taxon>
        <taxon>Tylenchina</taxon>
        <taxon>Panagrolaimomorpha</taxon>
        <taxon>Strongyloidoidea</taxon>
        <taxon>Steinernematidae</taxon>
        <taxon>Steinernema</taxon>
    </lineage>
</organism>
<reference evidence="1 2" key="2">
    <citation type="journal article" date="2019" name="G3 (Bethesda)">
        <title>Hybrid Assembly of the Genome of the Entomopathogenic Nematode Steinernema carpocapsae Identifies the X-Chromosome.</title>
        <authorList>
            <person name="Serra L."/>
            <person name="Macchietto M."/>
            <person name="Macias-Munoz A."/>
            <person name="McGill C.J."/>
            <person name="Rodriguez I.M."/>
            <person name="Rodriguez B."/>
            <person name="Murad R."/>
            <person name="Mortazavi A."/>
        </authorList>
    </citation>
    <scope>NUCLEOTIDE SEQUENCE [LARGE SCALE GENOMIC DNA]</scope>
    <source>
        <strain evidence="1 2">ALL</strain>
    </source>
</reference>
<evidence type="ECO:0000313" key="2">
    <source>
        <dbReference type="Proteomes" id="UP000298663"/>
    </source>
</evidence>
<reference evidence="1 2" key="1">
    <citation type="journal article" date="2015" name="Genome Biol.">
        <title>Comparative genomics of Steinernema reveals deeply conserved gene regulatory networks.</title>
        <authorList>
            <person name="Dillman A.R."/>
            <person name="Macchietto M."/>
            <person name="Porter C.F."/>
            <person name="Rogers A."/>
            <person name="Williams B."/>
            <person name="Antoshechkin I."/>
            <person name="Lee M.M."/>
            <person name="Goodwin Z."/>
            <person name="Lu X."/>
            <person name="Lewis E.E."/>
            <person name="Goodrich-Blair H."/>
            <person name="Stock S.P."/>
            <person name="Adams B.J."/>
            <person name="Sternberg P.W."/>
            <person name="Mortazavi A."/>
        </authorList>
    </citation>
    <scope>NUCLEOTIDE SEQUENCE [LARGE SCALE GENOMIC DNA]</scope>
    <source>
        <strain evidence="1 2">ALL</strain>
    </source>
</reference>
<proteinExistence type="predicted"/>
<keyword evidence="2" id="KW-1185">Reference proteome</keyword>
<dbReference type="EMBL" id="AZBU02000001">
    <property type="protein sequence ID" value="TMS35746.1"/>
    <property type="molecule type" value="Genomic_DNA"/>
</dbReference>
<evidence type="ECO:0000313" key="1">
    <source>
        <dbReference type="EMBL" id="TMS35746.1"/>
    </source>
</evidence>
<comment type="caution">
    <text evidence="1">The sequence shown here is derived from an EMBL/GenBank/DDBJ whole genome shotgun (WGS) entry which is preliminary data.</text>
</comment>
<protein>
    <submittedName>
        <fullName evidence="1">Uncharacterized protein</fullName>
    </submittedName>
</protein>
<dbReference type="Proteomes" id="UP000298663">
    <property type="component" value="Unassembled WGS sequence"/>
</dbReference>
<accession>A0A4U8URF7</accession>
<dbReference type="AlphaFoldDB" id="A0A4U8URF7"/>
<name>A0A4U8URF7_STECR</name>